<feature type="transmembrane region" description="Helical" evidence="9">
    <location>
        <begin position="968"/>
        <end position="993"/>
    </location>
</feature>
<reference evidence="10" key="1">
    <citation type="submission" date="2018-06" db="EMBL/GenBank/DDBJ databases">
        <authorList>
            <person name="Zhirakovskaya E."/>
        </authorList>
    </citation>
    <scope>NUCLEOTIDE SEQUENCE</scope>
</reference>
<keyword evidence="4" id="KW-1003">Cell membrane</keyword>
<evidence type="ECO:0000256" key="9">
    <source>
        <dbReference type="SAM" id="Phobius"/>
    </source>
</evidence>
<dbReference type="SUPFAM" id="SSF82693">
    <property type="entry name" value="Multidrug efflux transporter AcrB pore domain, PN1, PN2, PC1 and PC2 subdomains"/>
    <property type="match status" value="3"/>
</dbReference>
<feature type="transmembrane region" description="Helical" evidence="9">
    <location>
        <begin position="12"/>
        <end position="34"/>
    </location>
</feature>
<feature type="transmembrane region" description="Helical" evidence="9">
    <location>
        <begin position="537"/>
        <end position="555"/>
    </location>
</feature>
<dbReference type="InterPro" id="IPR027463">
    <property type="entry name" value="AcrB_DN_DC_subdom"/>
</dbReference>
<evidence type="ECO:0000256" key="1">
    <source>
        <dbReference type="ARBA" id="ARBA00004429"/>
    </source>
</evidence>
<gene>
    <name evidence="10" type="ORF">MNBD_GAMMA25-100</name>
</gene>
<dbReference type="FunFam" id="3.30.70.1430:FF:000001">
    <property type="entry name" value="Efflux pump membrane transporter"/>
    <property type="match status" value="1"/>
</dbReference>
<dbReference type="Gene3D" id="1.20.1640.10">
    <property type="entry name" value="Multidrug efflux transporter AcrB transmembrane domain"/>
    <property type="match status" value="2"/>
</dbReference>
<feature type="transmembrane region" description="Helical" evidence="9">
    <location>
        <begin position="439"/>
        <end position="459"/>
    </location>
</feature>
<evidence type="ECO:0000313" key="10">
    <source>
        <dbReference type="EMBL" id="VAX09012.1"/>
    </source>
</evidence>
<keyword evidence="6 9" id="KW-0812">Transmembrane</keyword>
<dbReference type="GO" id="GO:0005886">
    <property type="term" value="C:plasma membrane"/>
    <property type="evidence" value="ECO:0007669"/>
    <property type="project" value="UniProtKB-SubCell"/>
</dbReference>
<name>A0A3B1AYW0_9ZZZZ</name>
<dbReference type="Gene3D" id="3.30.70.1440">
    <property type="entry name" value="Multidrug efflux transporter AcrB pore domain"/>
    <property type="match status" value="1"/>
</dbReference>
<evidence type="ECO:0000256" key="5">
    <source>
        <dbReference type="ARBA" id="ARBA00022519"/>
    </source>
</evidence>
<keyword evidence="3" id="KW-0813">Transport</keyword>
<dbReference type="GO" id="GO:0042910">
    <property type="term" value="F:xenobiotic transmembrane transporter activity"/>
    <property type="evidence" value="ECO:0007669"/>
    <property type="project" value="TreeGrafter"/>
</dbReference>
<feature type="transmembrane region" description="Helical" evidence="9">
    <location>
        <begin position="342"/>
        <end position="361"/>
    </location>
</feature>
<dbReference type="FunFam" id="1.20.1640.10:FF:000001">
    <property type="entry name" value="Efflux pump membrane transporter"/>
    <property type="match status" value="1"/>
</dbReference>
<feature type="transmembrane region" description="Helical" evidence="9">
    <location>
        <begin position="394"/>
        <end position="418"/>
    </location>
</feature>
<keyword evidence="8 9" id="KW-0472">Membrane</keyword>
<evidence type="ECO:0000256" key="2">
    <source>
        <dbReference type="ARBA" id="ARBA00010942"/>
    </source>
</evidence>
<dbReference type="SUPFAM" id="SSF82866">
    <property type="entry name" value="Multidrug efflux transporter AcrB transmembrane domain"/>
    <property type="match status" value="2"/>
</dbReference>
<evidence type="ECO:0000256" key="8">
    <source>
        <dbReference type="ARBA" id="ARBA00023136"/>
    </source>
</evidence>
<dbReference type="PANTHER" id="PTHR32063">
    <property type="match status" value="1"/>
</dbReference>
<feature type="transmembrane region" description="Helical" evidence="9">
    <location>
        <begin position="897"/>
        <end position="917"/>
    </location>
</feature>
<dbReference type="NCBIfam" id="NF000282">
    <property type="entry name" value="RND_permease_1"/>
    <property type="match status" value="1"/>
</dbReference>
<feature type="transmembrane region" description="Helical" evidence="9">
    <location>
        <begin position="873"/>
        <end position="890"/>
    </location>
</feature>
<proteinExistence type="inferred from homology"/>
<dbReference type="InterPro" id="IPR001036">
    <property type="entry name" value="Acrflvin-R"/>
</dbReference>
<dbReference type="NCBIfam" id="TIGR00915">
    <property type="entry name" value="2A0602"/>
    <property type="match status" value="1"/>
</dbReference>
<protein>
    <submittedName>
        <fullName evidence="10">RND efflux system, inner membrane transporter</fullName>
    </submittedName>
</protein>
<dbReference type="Gene3D" id="3.30.70.1430">
    <property type="entry name" value="Multidrug efflux transporter AcrB pore domain"/>
    <property type="match status" value="2"/>
</dbReference>
<feature type="transmembrane region" description="Helical" evidence="9">
    <location>
        <begin position="923"/>
        <end position="947"/>
    </location>
</feature>
<dbReference type="AlphaFoldDB" id="A0A3B1AYW0"/>
<dbReference type="PRINTS" id="PR00702">
    <property type="entry name" value="ACRIFLAVINRP"/>
</dbReference>
<feature type="transmembrane region" description="Helical" evidence="9">
    <location>
        <begin position="1005"/>
        <end position="1027"/>
    </location>
</feature>
<organism evidence="10">
    <name type="scientific">hydrothermal vent metagenome</name>
    <dbReference type="NCBI Taxonomy" id="652676"/>
    <lineage>
        <taxon>unclassified sequences</taxon>
        <taxon>metagenomes</taxon>
        <taxon>ecological metagenomes</taxon>
    </lineage>
</organism>
<evidence type="ECO:0000256" key="4">
    <source>
        <dbReference type="ARBA" id="ARBA00022475"/>
    </source>
</evidence>
<keyword evidence="7 9" id="KW-1133">Transmembrane helix</keyword>
<dbReference type="PANTHER" id="PTHR32063:SF76">
    <property type="entry name" value="EFFLUX PUMP MEMBRANE TRANSPORTER"/>
    <property type="match status" value="1"/>
</dbReference>
<feature type="transmembrane region" description="Helical" evidence="9">
    <location>
        <begin position="368"/>
        <end position="388"/>
    </location>
</feature>
<dbReference type="Gene3D" id="3.30.2090.10">
    <property type="entry name" value="Multidrug efflux transporter AcrB TolC docking domain, DN and DC subdomains"/>
    <property type="match status" value="2"/>
</dbReference>
<keyword evidence="5" id="KW-0997">Cell inner membrane</keyword>
<comment type="subcellular location">
    <subcellularLocation>
        <location evidence="1">Cell inner membrane</location>
        <topology evidence="1">Multi-pass membrane protein</topology>
    </subcellularLocation>
</comment>
<sequence>MFSLFFIDRPKFAFVISIVISIAGLVALMALPIAEYPEITPPQVQVTASYPGADAETISNTVAGPLESKINGVDDMIYMSSNSANDGSYALTVSFRVGTDPDIATVNVQNRVSQATSQLPEEVRRQGVVTTKQSTNMLMVVNIYSPNETYDTLFLNNYANINITDSLARINGVGKATILGVQDYSMRIWLRPDRLASLELTTDEIINAIREQNVQVAAGQLGSEPATNEVQFQYNLKVTGRLNTPDEFGNIIVRVGKDSSTVRLRDVARIEMGSKSYDAYGLLNGRAAVALAIYQLPGANALEVAESIQDTMDNLSQRFPDDIEYAIAYDTTRSIEASIDEVVETLFIAIALVILVVFVFIQDWRSTLIPTLAIPVSLIGTFAGLMALGYSLNLLTLFGLILAIGIVVDDAIIVVENVQRHMAEGLSPRDATRKAMSEISGAVIATTLVLLAVFVPLAFIPGLTGELYRQFALTLSIAVSISSLNALTLSPALCVTLLKPGSGELATSGFFGWFNRSFDRMTDGYLKWVRTLLRRSVLVMILFAVFTALTGALFGKLPTGFVPIEDKGAFMIDMQLPEGAALSRSKAAAGDVEEILRNTQGVANVITIVGYSMLKQGISSNAALFIVVLENWSERSDVALHEENIVRALHQRLSTIATANIFPFQLPAIPGLGATGGFEFVLQSTAGHSPQNMAAVLGGVAIAANQSEELSRVFSTFKASVPQIHLDVDRERSKLMGVPLTNIFNTLSSETGKFYVNDFNKFGKTYQVLTQADAEYRNSIDDVYNLYVRNDNGDMVQLRTLLKATSMLGPDVVSRYNIYPSITINGSAATGYSSGDAIVAMERVAEATLPPGYTYEWTGQAYQQILAGDQGPVIFGLALIFVFLFLVAQYESWSIPVSVMFSVPLAIFGAVVGQSLAGLQNDVYMQVGIVLLMGLATKNAILIVEFAKVEREENGNSIFDAAMNAAHLRFRAVLMTAFSFILGVIPLVIAVGAGSASRRSLGTAVFSGMVAAAILVPLLVPVFYSVIQTIREKVKGTKIQTESA</sequence>
<feature type="transmembrane region" description="Helical" evidence="9">
    <location>
        <begin position="471"/>
        <end position="498"/>
    </location>
</feature>
<dbReference type="Pfam" id="PF00873">
    <property type="entry name" value="ACR_tran"/>
    <property type="match status" value="1"/>
</dbReference>
<dbReference type="GO" id="GO:0015562">
    <property type="term" value="F:efflux transmembrane transporter activity"/>
    <property type="evidence" value="ECO:0007669"/>
    <property type="project" value="InterPro"/>
</dbReference>
<comment type="similarity">
    <text evidence="2">Belongs to the resistance-nodulation-cell division (RND) (TC 2.A.6) family.</text>
</comment>
<dbReference type="InterPro" id="IPR004764">
    <property type="entry name" value="MdtF-like"/>
</dbReference>
<dbReference type="SUPFAM" id="SSF82714">
    <property type="entry name" value="Multidrug efflux transporter AcrB TolC docking domain, DN and DC subdomains"/>
    <property type="match status" value="2"/>
</dbReference>
<evidence type="ECO:0000256" key="3">
    <source>
        <dbReference type="ARBA" id="ARBA00022448"/>
    </source>
</evidence>
<evidence type="ECO:0000256" key="7">
    <source>
        <dbReference type="ARBA" id="ARBA00022989"/>
    </source>
</evidence>
<dbReference type="EMBL" id="UOFY01000031">
    <property type="protein sequence ID" value="VAX09012.1"/>
    <property type="molecule type" value="Genomic_DNA"/>
</dbReference>
<accession>A0A3B1AYW0</accession>
<dbReference type="Gene3D" id="3.30.70.1320">
    <property type="entry name" value="Multidrug efflux transporter AcrB pore domain like"/>
    <property type="match status" value="1"/>
</dbReference>
<evidence type="ECO:0000256" key="6">
    <source>
        <dbReference type="ARBA" id="ARBA00022692"/>
    </source>
</evidence>
<dbReference type="GO" id="GO:0009636">
    <property type="term" value="P:response to toxic substance"/>
    <property type="evidence" value="ECO:0007669"/>
    <property type="project" value="UniProtKB-ARBA"/>
</dbReference>